<sequence length="105" mass="10988">MPAPSRVNPLLQVHHCPQALRYLCGSGFTREWAGTAGPLIADLPLPRAINVDSPQNFTTKAPCCPACPASRGSRRLFAFPTGARPWPTAKYAASAPTAASVAASS</sequence>
<comment type="caution">
    <text evidence="1">The sequence shown here is derived from an EMBL/GenBank/DDBJ whole genome shotgun (WGS) entry which is preliminary data.</text>
</comment>
<dbReference type="Proteomes" id="UP000278162">
    <property type="component" value="Unassembled WGS sequence"/>
</dbReference>
<reference evidence="1 2" key="1">
    <citation type="submission" date="2018-10" db="EMBL/GenBank/DDBJ databases">
        <title>An outbreak of IMP-63 producing strain in France.</title>
        <authorList>
            <person name="Bour M."/>
            <person name="Liapis E."/>
            <person name="Plesiat P."/>
        </authorList>
    </citation>
    <scope>NUCLEOTIDE SEQUENCE [LARGE SCALE GENOMIC DNA]</scope>
    <source>
        <strain evidence="1 2">12917</strain>
    </source>
</reference>
<name>A0A3M8TGD3_PSEPU</name>
<evidence type="ECO:0000313" key="1">
    <source>
        <dbReference type="EMBL" id="RNF92589.1"/>
    </source>
</evidence>
<dbReference type="EMBL" id="RJAI01000014">
    <property type="protein sequence ID" value="RNF92589.1"/>
    <property type="molecule type" value="Genomic_DNA"/>
</dbReference>
<dbReference type="AlphaFoldDB" id="A0A3M8TGD3"/>
<proteinExistence type="predicted"/>
<gene>
    <name evidence="1" type="ORF">EFK07_06740</name>
</gene>
<evidence type="ECO:0000313" key="2">
    <source>
        <dbReference type="Proteomes" id="UP000278162"/>
    </source>
</evidence>
<accession>A0A3M8TGD3</accession>
<protein>
    <submittedName>
        <fullName evidence="1">Uncharacterized protein</fullName>
    </submittedName>
</protein>
<organism evidence="1 2">
    <name type="scientific">Pseudomonas putida</name>
    <name type="common">Arthrobacter siderocapsulatus</name>
    <dbReference type="NCBI Taxonomy" id="303"/>
    <lineage>
        <taxon>Bacteria</taxon>
        <taxon>Pseudomonadati</taxon>
        <taxon>Pseudomonadota</taxon>
        <taxon>Gammaproteobacteria</taxon>
        <taxon>Pseudomonadales</taxon>
        <taxon>Pseudomonadaceae</taxon>
        <taxon>Pseudomonas</taxon>
    </lineage>
</organism>